<dbReference type="EMBL" id="JNHI01000009">
    <property type="protein sequence ID" value="KDS31320.1"/>
    <property type="molecule type" value="Genomic_DNA"/>
</dbReference>
<keyword evidence="2" id="KW-1133">Transmembrane helix</keyword>
<keyword evidence="1" id="KW-0175">Coiled coil</keyword>
<accession>A0A078R7M5</accession>
<keyword evidence="2" id="KW-0472">Membrane</keyword>
<evidence type="ECO:0000313" key="4">
    <source>
        <dbReference type="Proteomes" id="UP000028134"/>
    </source>
</evidence>
<organism evidence="3 4">
    <name type="scientific">Phocaeicola vulgatus str. 3775 SL</name>
    <name type="common">B</name>
    <name type="synonym">iv</name>
    <dbReference type="NCBI Taxonomy" id="1339350"/>
    <lineage>
        <taxon>Bacteria</taxon>
        <taxon>Pseudomonadati</taxon>
        <taxon>Bacteroidota</taxon>
        <taxon>Bacteroidia</taxon>
        <taxon>Bacteroidales</taxon>
        <taxon>Bacteroidaceae</taxon>
        <taxon>Phocaeicola</taxon>
    </lineage>
</organism>
<feature type="coiled-coil region" evidence="1">
    <location>
        <begin position="22"/>
        <end position="103"/>
    </location>
</feature>
<dbReference type="AlphaFoldDB" id="A0A078R7M5"/>
<comment type="caution">
    <text evidence="3">The sequence shown here is derived from an EMBL/GenBank/DDBJ whole genome shotgun (WGS) entry which is preliminary data.</text>
</comment>
<dbReference type="PATRIC" id="fig|1339350.3.peg.1892"/>
<evidence type="ECO:0000313" key="3">
    <source>
        <dbReference type="EMBL" id="KDS31320.1"/>
    </source>
</evidence>
<keyword evidence="2" id="KW-0812">Transmembrane</keyword>
<evidence type="ECO:0008006" key="5">
    <source>
        <dbReference type="Google" id="ProtNLM"/>
    </source>
</evidence>
<reference evidence="3 4" key="1">
    <citation type="submission" date="2014-04" db="EMBL/GenBank/DDBJ databases">
        <authorList>
            <person name="Sears C."/>
            <person name="Carroll K."/>
            <person name="Sack B.R."/>
            <person name="Qadri F."/>
            <person name="Myers L.L."/>
            <person name="Chung G.-T."/>
            <person name="Escheverria P."/>
            <person name="Fraser C.M."/>
            <person name="Sadzewicz L."/>
            <person name="Shefchek K.A."/>
            <person name="Tallon L."/>
            <person name="Das S.P."/>
            <person name="Daugherty S."/>
            <person name="Mongodin E.F."/>
        </authorList>
    </citation>
    <scope>NUCLEOTIDE SEQUENCE [LARGE SCALE GENOMIC DNA]</scope>
    <source>
        <strain evidence="4">3775 SL(B) 10 (iv)</strain>
    </source>
</reference>
<evidence type="ECO:0000256" key="2">
    <source>
        <dbReference type="SAM" id="Phobius"/>
    </source>
</evidence>
<name>A0A078R7M5_PHOVU</name>
<protein>
    <recommendedName>
        <fullName evidence="5">DNA replication initiation control protein YabA</fullName>
    </recommendedName>
</protein>
<evidence type="ECO:0000256" key="1">
    <source>
        <dbReference type="SAM" id="Coils"/>
    </source>
</evidence>
<feature type="transmembrane region" description="Helical" evidence="2">
    <location>
        <begin position="6"/>
        <end position="25"/>
    </location>
</feature>
<dbReference type="RefSeq" id="WP_032945476.1">
    <property type="nucleotide sequence ID" value="NZ_JNHI01000009.1"/>
</dbReference>
<proteinExistence type="predicted"/>
<dbReference type="SUPFAM" id="SSF161270">
    <property type="entry name" value="PspA lactotransferrin-binding region"/>
    <property type="match status" value="1"/>
</dbReference>
<gene>
    <name evidence="3" type="ORF">M097_1966</name>
</gene>
<dbReference type="Proteomes" id="UP000028134">
    <property type="component" value="Unassembled WGS sequence"/>
</dbReference>
<sequence>MEQLSTIIQVVGSLITLVILPLLLLRSKKKKADAEAEKTEADNITAYAAEWKELYEKKEKRVVELDAKIDHLYAEITKYRDAIRELSEKNSELAVQNQALEFRKCNKHGCADRVPPSEY</sequence>